<dbReference type="RefSeq" id="WP_148337625.1">
    <property type="nucleotide sequence ID" value="NZ_LR699119.1"/>
</dbReference>
<dbReference type="AlphaFoldDB" id="A0A5E4PD71"/>
<evidence type="ECO:0000313" key="2">
    <source>
        <dbReference type="Proteomes" id="UP000324194"/>
    </source>
</evidence>
<protein>
    <submittedName>
        <fullName evidence="1">Uncharacterized protein</fullName>
    </submittedName>
</protein>
<dbReference type="Proteomes" id="UP000324194">
    <property type="component" value="Chromosome 1"/>
</dbReference>
<dbReference type="OrthoDB" id="9795573at2"/>
<dbReference type="KEGG" id="asip:AQUSIP_01230"/>
<gene>
    <name evidence="1" type="ORF">AQUSIP_01230</name>
</gene>
<sequence>MSKLTSKQIEHATSKAVEQRLADGSGLFLRVRASDFYYVLLKSWKRT</sequence>
<keyword evidence="2" id="KW-1185">Reference proteome</keyword>
<accession>A0A5E4PD71</accession>
<name>A0A5E4PD71_9COXI</name>
<organism evidence="1 2">
    <name type="scientific">Aquicella siphonis</name>
    <dbReference type="NCBI Taxonomy" id="254247"/>
    <lineage>
        <taxon>Bacteria</taxon>
        <taxon>Pseudomonadati</taxon>
        <taxon>Pseudomonadota</taxon>
        <taxon>Gammaproteobacteria</taxon>
        <taxon>Legionellales</taxon>
        <taxon>Coxiellaceae</taxon>
        <taxon>Aquicella</taxon>
    </lineage>
</organism>
<dbReference type="EMBL" id="LR699119">
    <property type="protein sequence ID" value="VVC74849.1"/>
    <property type="molecule type" value="Genomic_DNA"/>
</dbReference>
<dbReference type="Gene3D" id="3.30.160.390">
    <property type="entry name" value="Integrase, DNA-binding domain"/>
    <property type="match status" value="1"/>
</dbReference>
<proteinExistence type="predicted"/>
<dbReference type="InterPro" id="IPR038488">
    <property type="entry name" value="Integrase_DNA-bd_sf"/>
</dbReference>
<reference evidence="1 2" key="1">
    <citation type="submission" date="2019-08" db="EMBL/GenBank/DDBJ databases">
        <authorList>
            <person name="Guy L."/>
        </authorList>
    </citation>
    <scope>NUCLEOTIDE SEQUENCE [LARGE SCALE GENOMIC DNA]</scope>
    <source>
        <strain evidence="1 2">SGT-108</strain>
    </source>
</reference>
<evidence type="ECO:0000313" key="1">
    <source>
        <dbReference type="EMBL" id="VVC74849.1"/>
    </source>
</evidence>